<keyword evidence="2" id="KW-1185">Reference proteome</keyword>
<evidence type="ECO:0000313" key="2">
    <source>
        <dbReference type="Proteomes" id="UP000266841"/>
    </source>
</evidence>
<dbReference type="eggNOG" id="ENOG502SP0M">
    <property type="taxonomic scope" value="Eukaryota"/>
</dbReference>
<dbReference type="Gene3D" id="3.40.50.300">
    <property type="entry name" value="P-loop containing nucleotide triphosphate hydrolases"/>
    <property type="match status" value="1"/>
</dbReference>
<reference evidence="1 2" key="1">
    <citation type="journal article" date="2012" name="Genome Biol.">
        <title>Genome and low-iron response of an oceanic diatom adapted to chronic iron limitation.</title>
        <authorList>
            <person name="Lommer M."/>
            <person name="Specht M."/>
            <person name="Roy A.S."/>
            <person name="Kraemer L."/>
            <person name="Andreson R."/>
            <person name="Gutowska M.A."/>
            <person name="Wolf J."/>
            <person name="Bergner S.V."/>
            <person name="Schilhabel M.B."/>
            <person name="Klostermeier U.C."/>
            <person name="Beiko R.G."/>
            <person name="Rosenstiel P."/>
            <person name="Hippler M."/>
            <person name="Laroche J."/>
        </authorList>
    </citation>
    <scope>NUCLEOTIDE SEQUENCE [LARGE SCALE GENOMIC DNA]</scope>
    <source>
        <strain evidence="1 2">CCMP1005</strain>
    </source>
</reference>
<protein>
    <recommendedName>
        <fullName evidence="3">Sulfotransferase domain-containing protein</fullName>
    </recommendedName>
</protein>
<organism evidence="1 2">
    <name type="scientific">Thalassiosira oceanica</name>
    <name type="common">Marine diatom</name>
    <dbReference type="NCBI Taxonomy" id="159749"/>
    <lineage>
        <taxon>Eukaryota</taxon>
        <taxon>Sar</taxon>
        <taxon>Stramenopiles</taxon>
        <taxon>Ochrophyta</taxon>
        <taxon>Bacillariophyta</taxon>
        <taxon>Coscinodiscophyceae</taxon>
        <taxon>Thalassiosirophycidae</taxon>
        <taxon>Thalassiosirales</taxon>
        <taxon>Thalassiosiraceae</taxon>
        <taxon>Thalassiosira</taxon>
    </lineage>
</organism>
<gene>
    <name evidence="1" type="ORF">THAOC_31905</name>
</gene>
<comment type="caution">
    <text evidence="1">The sequence shown here is derived from an EMBL/GenBank/DDBJ whole genome shotgun (WGS) entry which is preliminary data.</text>
</comment>
<dbReference type="Proteomes" id="UP000266841">
    <property type="component" value="Unassembled WGS sequence"/>
</dbReference>
<dbReference type="EMBL" id="AGNL01044993">
    <property type="protein sequence ID" value="EJK49242.1"/>
    <property type="molecule type" value="Genomic_DNA"/>
</dbReference>
<accession>K0RRI9</accession>
<proteinExistence type="predicted"/>
<dbReference type="OrthoDB" id="41177at2759"/>
<dbReference type="AlphaFoldDB" id="K0RRI9"/>
<sequence length="347" mass="39683">MEPADILERAGVDYTDGYVPSISVREMRALRKSNLEESAKQKATLPSLEDIQRMYGAESHIVGLDRCEEFKHNVEPEFRIMGPAGLFNSATNLLNKLLKMNCSNEVRRRTKKYKAGSTGMLLQAPWGKHNPVFYRMNHVAKVGGRGINQSHFLPIVMIKDPVTWMASMCRHPYEARWRHDNRHCPNLVPNKFDWGRTPGEGSMALKVKFATKRGYPDPVPDDPTNKTFVDYESLAHLWSEWYRDWYEADFPRLVVRFEDLMFHAEESISKVCDCIGGTMKPNFRYVEDSAKGQGGPHMGSAGFLASLISYGNITLRNQDILKDVSDRAYAREHLDKELMEIFGYAPI</sequence>
<evidence type="ECO:0008006" key="3">
    <source>
        <dbReference type="Google" id="ProtNLM"/>
    </source>
</evidence>
<dbReference type="SUPFAM" id="SSF52540">
    <property type="entry name" value="P-loop containing nucleoside triphosphate hydrolases"/>
    <property type="match status" value="1"/>
</dbReference>
<dbReference type="OMA" id="MASMCRH"/>
<dbReference type="InterPro" id="IPR027417">
    <property type="entry name" value="P-loop_NTPase"/>
</dbReference>
<evidence type="ECO:0000313" key="1">
    <source>
        <dbReference type="EMBL" id="EJK49242.1"/>
    </source>
</evidence>
<name>K0RRI9_THAOC</name>